<gene>
    <name evidence="2" type="ORF">LSINAPIS_LOCUS452</name>
</gene>
<evidence type="ECO:0000313" key="3">
    <source>
        <dbReference type="Proteomes" id="UP000324832"/>
    </source>
</evidence>
<name>A0A5E4PL35_9NEOP</name>
<feature type="region of interest" description="Disordered" evidence="1">
    <location>
        <begin position="157"/>
        <end position="179"/>
    </location>
</feature>
<dbReference type="AlphaFoldDB" id="A0A5E4PL35"/>
<reference evidence="2 3" key="1">
    <citation type="submission" date="2017-07" db="EMBL/GenBank/DDBJ databases">
        <authorList>
            <person name="Talla V."/>
            <person name="Backstrom N."/>
        </authorList>
    </citation>
    <scope>NUCLEOTIDE SEQUENCE [LARGE SCALE GENOMIC DNA]</scope>
</reference>
<keyword evidence="3" id="KW-1185">Reference proteome</keyword>
<evidence type="ECO:0000256" key="1">
    <source>
        <dbReference type="SAM" id="MobiDB-lite"/>
    </source>
</evidence>
<accession>A0A5E4PL35</accession>
<dbReference type="Proteomes" id="UP000324832">
    <property type="component" value="Unassembled WGS sequence"/>
</dbReference>
<proteinExistence type="predicted"/>
<sequence>MESFILSKGLLVHNKEGNRTLSTRSTVPPTLIGVPILHWKVREDESSSDHQLITFSIAIGNPSAARYQGELEPGEEPTRFRDRSVNWDRNVSNYSFINQGNITFDYELIGNKIRERSLCVTKYYVTHALRVRRDLDSLRTRHERVARRTRVAYMRTAPAEASCRRRRAGHPPHAAGDVSARAANATTEHREHIASAKIISD</sequence>
<protein>
    <submittedName>
        <fullName evidence="2">Uncharacterized protein</fullName>
    </submittedName>
</protein>
<dbReference type="EMBL" id="FZQP02000006">
    <property type="protein sequence ID" value="VVC86674.1"/>
    <property type="molecule type" value="Genomic_DNA"/>
</dbReference>
<evidence type="ECO:0000313" key="2">
    <source>
        <dbReference type="EMBL" id="VVC86674.1"/>
    </source>
</evidence>
<organism evidence="2 3">
    <name type="scientific">Leptidea sinapis</name>
    <dbReference type="NCBI Taxonomy" id="189913"/>
    <lineage>
        <taxon>Eukaryota</taxon>
        <taxon>Metazoa</taxon>
        <taxon>Ecdysozoa</taxon>
        <taxon>Arthropoda</taxon>
        <taxon>Hexapoda</taxon>
        <taxon>Insecta</taxon>
        <taxon>Pterygota</taxon>
        <taxon>Neoptera</taxon>
        <taxon>Endopterygota</taxon>
        <taxon>Lepidoptera</taxon>
        <taxon>Glossata</taxon>
        <taxon>Ditrysia</taxon>
        <taxon>Papilionoidea</taxon>
        <taxon>Pieridae</taxon>
        <taxon>Dismorphiinae</taxon>
        <taxon>Leptidea</taxon>
    </lineage>
</organism>